<dbReference type="Proteomes" id="UP000663891">
    <property type="component" value="Unassembled WGS sequence"/>
</dbReference>
<organism evidence="2 3">
    <name type="scientific">Adineta steineri</name>
    <dbReference type="NCBI Taxonomy" id="433720"/>
    <lineage>
        <taxon>Eukaryota</taxon>
        <taxon>Metazoa</taxon>
        <taxon>Spiralia</taxon>
        <taxon>Gnathifera</taxon>
        <taxon>Rotifera</taxon>
        <taxon>Eurotatoria</taxon>
        <taxon>Bdelloidea</taxon>
        <taxon>Adinetida</taxon>
        <taxon>Adinetidae</taxon>
        <taxon>Adineta</taxon>
    </lineage>
</organism>
<evidence type="ECO:0000313" key="2">
    <source>
        <dbReference type="EMBL" id="CAF1354326.1"/>
    </source>
</evidence>
<evidence type="ECO:0000256" key="1">
    <source>
        <dbReference type="SAM" id="MobiDB-lite"/>
    </source>
</evidence>
<feature type="compositionally biased region" description="Acidic residues" evidence="1">
    <location>
        <begin position="115"/>
        <end position="131"/>
    </location>
</feature>
<reference evidence="2" key="1">
    <citation type="submission" date="2021-02" db="EMBL/GenBank/DDBJ databases">
        <authorList>
            <person name="Nowell W R."/>
        </authorList>
    </citation>
    <scope>NUCLEOTIDE SEQUENCE</scope>
</reference>
<proteinExistence type="predicted"/>
<accession>A0A815HLV0</accession>
<dbReference type="EMBL" id="CAJNON010000686">
    <property type="protein sequence ID" value="CAF1354326.1"/>
    <property type="molecule type" value="Genomic_DNA"/>
</dbReference>
<protein>
    <submittedName>
        <fullName evidence="2">Uncharacterized protein</fullName>
    </submittedName>
</protein>
<name>A0A815HLV0_9BILA</name>
<gene>
    <name evidence="2" type="ORF">VCS650_LOCUS33947</name>
</gene>
<evidence type="ECO:0000313" key="3">
    <source>
        <dbReference type="Proteomes" id="UP000663891"/>
    </source>
</evidence>
<comment type="caution">
    <text evidence="2">The sequence shown here is derived from an EMBL/GenBank/DDBJ whole genome shotgun (WGS) entry which is preliminary data.</text>
</comment>
<feature type="region of interest" description="Disordered" evidence="1">
    <location>
        <begin position="90"/>
        <end position="161"/>
    </location>
</feature>
<dbReference type="AlphaFoldDB" id="A0A815HLV0"/>
<dbReference type="OrthoDB" id="10024626at2759"/>
<feature type="compositionally biased region" description="Basic and acidic residues" evidence="1">
    <location>
        <begin position="132"/>
        <end position="152"/>
    </location>
</feature>
<sequence>MGCTQTSPSIMPYNHVPIERLYNNASYPKLETPPLVTITAPPTPSYVKSVLKKPHSYSKERPELIPMSRAKRPLIVRSVNFDEQVLVKPRTPSPDKVWYEKASSTTPMRKHPPNDDDDYDYDYEESESNSSDEEHIGNGKTDVESQKPHDQPKNSWYKTNKMEPQLNTALEYKYSPLIGQQSSFNVNKNAKKTLTPSSANTIKVRRKLPILDAPQTTFAPSYQSSTILPYQHPLQPTTVPIHQIPTQTPNISIHQSIIPSHQSSVQYSTASSIQNSIISLQQPTVNHSTISFVQSPISSSTQTLKNSSLVKHTLPSIYGELSSPIVFYALKNRPLENIIPKKNI</sequence>